<dbReference type="Proteomes" id="UP001178354">
    <property type="component" value="Unassembled WGS sequence"/>
</dbReference>
<dbReference type="Gene3D" id="3.10.180.10">
    <property type="entry name" value="2,3-Dihydroxybiphenyl 1,2-Dioxygenase, domain 1"/>
    <property type="match status" value="1"/>
</dbReference>
<sequence>MNQATNITRGIHHLGLTVRDIHQTGNFFKQQLNFTEVGGDPNYPSIFISDGTVMLTLWQAKDPDTATPFDRHHNIGLHHFALAVPDKAALEQLHGQLADVEGVNFEFSPEALKGTDFNHMMCTIPGGVRVEFFALN</sequence>
<evidence type="ECO:0000259" key="1">
    <source>
        <dbReference type="PROSITE" id="PS51819"/>
    </source>
</evidence>
<evidence type="ECO:0000313" key="3">
    <source>
        <dbReference type="Proteomes" id="UP001178354"/>
    </source>
</evidence>
<protein>
    <submittedName>
        <fullName evidence="2">VOC family protein</fullName>
    </submittedName>
</protein>
<feature type="domain" description="VOC" evidence="1">
    <location>
        <begin position="10"/>
        <end position="135"/>
    </location>
</feature>
<reference evidence="2" key="2">
    <citation type="submission" date="2023-08" db="EMBL/GenBank/DDBJ databases">
        <authorList>
            <person name="Luo J."/>
        </authorList>
    </citation>
    <scope>NUCLEOTIDE SEQUENCE</scope>
    <source>
        <strain evidence="2">DSM 25064</strain>
    </source>
</reference>
<proteinExistence type="predicted"/>
<dbReference type="PROSITE" id="PS51819">
    <property type="entry name" value="VOC"/>
    <property type="match status" value="1"/>
</dbReference>
<evidence type="ECO:0000313" key="2">
    <source>
        <dbReference type="EMBL" id="MDP1521490.1"/>
    </source>
</evidence>
<comment type="caution">
    <text evidence="2">The sequence shown here is derived from an EMBL/GenBank/DDBJ whole genome shotgun (WGS) entry which is preliminary data.</text>
</comment>
<name>A0AAW8B4W9_9GAMM</name>
<dbReference type="SUPFAM" id="SSF54593">
    <property type="entry name" value="Glyoxalase/Bleomycin resistance protein/Dihydroxybiphenyl dioxygenase"/>
    <property type="match status" value="1"/>
</dbReference>
<dbReference type="Pfam" id="PF00903">
    <property type="entry name" value="Glyoxalase"/>
    <property type="match status" value="1"/>
</dbReference>
<dbReference type="AlphaFoldDB" id="A0AAW8B4W9"/>
<dbReference type="InterPro" id="IPR004360">
    <property type="entry name" value="Glyas_Fos-R_dOase_dom"/>
</dbReference>
<dbReference type="EMBL" id="JAUUUU010000007">
    <property type="protein sequence ID" value="MDP1521490.1"/>
    <property type="molecule type" value="Genomic_DNA"/>
</dbReference>
<accession>A0AAW8B4W9</accession>
<reference evidence="2" key="1">
    <citation type="journal article" date="2010" name="Int. J. Syst. Evol. Microbiol.">
        <title>Porticoccus litoralis gen. nov., sp. nov., a gammaproteobacterium isolated from the Yellow Sea.</title>
        <authorList>
            <person name="Oh H.M."/>
            <person name="Kim H."/>
            <person name="Kim K.M."/>
            <person name="Min G.S."/>
            <person name="Cho J.C."/>
        </authorList>
    </citation>
    <scope>NUCLEOTIDE SEQUENCE</scope>
    <source>
        <strain evidence="2">DSM 25064</strain>
    </source>
</reference>
<dbReference type="InterPro" id="IPR037523">
    <property type="entry name" value="VOC_core"/>
</dbReference>
<dbReference type="InterPro" id="IPR029068">
    <property type="entry name" value="Glyas_Bleomycin-R_OHBP_Dase"/>
</dbReference>
<gene>
    <name evidence="2" type="ORF">Q8A57_10965</name>
</gene>
<keyword evidence="3" id="KW-1185">Reference proteome</keyword>
<dbReference type="RefSeq" id="WP_305171152.1">
    <property type="nucleotide sequence ID" value="NZ_JAUUUU010000007.1"/>
</dbReference>
<organism evidence="2 3">
    <name type="scientific">Porticoccus litoralis</name>
    <dbReference type="NCBI Taxonomy" id="434086"/>
    <lineage>
        <taxon>Bacteria</taxon>
        <taxon>Pseudomonadati</taxon>
        <taxon>Pseudomonadota</taxon>
        <taxon>Gammaproteobacteria</taxon>
        <taxon>Cellvibrionales</taxon>
        <taxon>Porticoccaceae</taxon>
        <taxon>Porticoccus</taxon>
    </lineage>
</organism>